<evidence type="ECO:0000259" key="9">
    <source>
        <dbReference type="PROSITE" id="PS50109"/>
    </source>
</evidence>
<dbReference type="GO" id="GO:0004673">
    <property type="term" value="F:protein histidine kinase activity"/>
    <property type="evidence" value="ECO:0007669"/>
    <property type="project" value="UniProtKB-EC"/>
</dbReference>
<dbReference type="CDD" id="cd00075">
    <property type="entry name" value="HATPase"/>
    <property type="match status" value="1"/>
</dbReference>
<dbReference type="Pfam" id="PF08447">
    <property type="entry name" value="PAS_3"/>
    <property type="match status" value="2"/>
</dbReference>
<dbReference type="InterPro" id="IPR001789">
    <property type="entry name" value="Sig_transdc_resp-reg_receiver"/>
</dbReference>
<comment type="caution">
    <text evidence="13">The sequence shown here is derived from an EMBL/GenBank/DDBJ whole genome shotgun (WGS) entry which is preliminary data.</text>
</comment>
<feature type="domain" description="PAC" evidence="12">
    <location>
        <begin position="222"/>
        <end position="280"/>
    </location>
</feature>
<dbReference type="SUPFAM" id="SSF55785">
    <property type="entry name" value="PYP-like sensor domain (PAS domain)"/>
    <property type="match status" value="4"/>
</dbReference>
<dbReference type="CDD" id="cd00156">
    <property type="entry name" value="REC"/>
    <property type="match status" value="1"/>
</dbReference>
<dbReference type="SMART" id="SM00388">
    <property type="entry name" value="HisKA"/>
    <property type="match status" value="1"/>
</dbReference>
<organism evidence="13 14">
    <name type="scientific">Halopenitus salinus</name>
    <dbReference type="NCBI Taxonomy" id="1198295"/>
    <lineage>
        <taxon>Archaea</taxon>
        <taxon>Methanobacteriati</taxon>
        <taxon>Methanobacteriota</taxon>
        <taxon>Stenosarchaea group</taxon>
        <taxon>Halobacteria</taxon>
        <taxon>Halobacteriales</taxon>
        <taxon>Haloferacaceae</taxon>
        <taxon>Halopenitus</taxon>
    </lineage>
</organism>
<gene>
    <name evidence="13" type="ORF">ACFQE9_05935</name>
</gene>
<evidence type="ECO:0000256" key="4">
    <source>
        <dbReference type="ARBA" id="ARBA00022679"/>
    </source>
</evidence>
<dbReference type="Proteomes" id="UP001596296">
    <property type="component" value="Unassembled WGS sequence"/>
</dbReference>
<dbReference type="InterPro" id="IPR001610">
    <property type="entry name" value="PAC"/>
</dbReference>
<dbReference type="InterPro" id="IPR000014">
    <property type="entry name" value="PAS"/>
</dbReference>
<dbReference type="Gene3D" id="3.40.50.2300">
    <property type="match status" value="1"/>
</dbReference>
<dbReference type="CDD" id="cd00082">
    <property type="entry name" value="HisKA"/>
    <property type="match status" value="1"/>
</dbReference>
<feature type="domain" description="PAC" evidence="12">
    <location>
        <begin position="480"/>
        <end position="533"/>
    </location>
</feature>
<feature type="domain" description="PAS" evidence="11">
    <location>
        <begin position="144"/>
        <end position="219"/>
    </location>
</feature>
<evidence type="ECO:0000256" key="8">
    <source>
        <dbReference type="SAM" id="MobiDB-lite"/>
    </source>
</evidence>
<dbReference type="SUPFAM" id="SSF52172">
    <property type="entry name" value="CheY-like"/>
    <property type="match status" value="1"/>
</dbReference>
<feature type="domain" description="PAS" evidence="11">
    <location>
        <begin position="545"/>
        <end position="620"/>
    </location>
</feature>
<dbReference type="InterPro" id="IPR036890">
    <property type="entry name" value="HATPase_C_sf"/>
</dbReference>
<dbReference type="InterPro" id="IPR035965">
    <property type="entry name" value="PAS-like_dom_sf"/>
</dbReference>
<dbReference type="SMART" id="SM00387">
    <property type="entry name" value="HATPase_c"/>
    <property type="match status" value="1"/>
</dbReference>
<evidence type="ECO:0000256" key="2">
    <source>
        <dbReference type="ARBA" id="ARBA00012438"/>
    </source>
</evidence>
<dbReference type="EC" id="2.7.13.3" evidence="2"/>
<dbReference type="InterPro" id="IPR003594">
    <property type="entry name" value="HATPase_dom"/>
</dbReference>
<dbReference type="SMART" id="SM00086">
    <property type="entry name" value="PAC"/>
    <property type="match status" value="3"/>
</dbReference>
<dbReference type="NCBIfam" id="TIGR00229">
    <property type="entry name" value="sensory_box"/>
    <property type="match status" value="3"/>
</dbReference>
<dbReference type="InterPro" id="IPR005467">
    <property type="entry name" value="His_kinase_dom"/>
</dbReference>
<evidence type="ECO:0000259" key="12">
    <source>
        <dbReference type="PROSITE" id="PS50113"/>
    </source>
</evidence>
<dbReference type="EMBL" id="JBHSXL010000004">
    <property type="protein sequence ID" value="MFC6892155.1"/>
    <property type="molecule type" value="Genomic_DNA"/>
</dbReference>
<dbReference type="SUPFAM" id="SSF55874">
    <property type="entry name" value="ATPase domain of HSP90 chaperone/DNA topoisomerase II/histidine kinase"/>
    <property type="match status" value="1"/>
</dbReference>
<evidence type="ECO:0000256" key="3">
    <source>
        <dbReference type="ARBA" id="ARBA00022553"/>
    </source>
</evidence>
<dbReference type="InterPro" id="IPR000700">
    <property type="entry name" value="PAS-assoc_C"/>
</dbReference>
<dbReference type="PANTHER" id="PTHR43304">
    <property type="entry name" value="PHYTOCHROME-LIKE PROTEIN CPH1"/>
    <property type="match status" value="1"/>
</dbReference>
<dbReference type="InterPro" id="IPR004358">
    <property type="entry name" value="Sig_transdc_His_kin-like_C"/>
</dbReference>
<dbReference type="SUPFAM" id="SSF47384">
    <property type="entry name" value="Homodimeric domain of signal transducing histidine kinase"/>
    <property type="match status" value="1"/>
</dbReference>
<dbReference type="SMART" id="SM00091">
    <property type="entry name" value="PAS"/>
    <property type="match status" value="4"/>
</dbReference>
<dbReference type="PRINTS" id="PR00344">
    <property type="entry name" value="BCTRLSENSOR"/>
</dbReference>
<dbReference type="PROSITE" id="PS50113">
    <property type="entry name" value="PAC"/>
    <property type="match status" value="3"/>
</dbReference>
<dbReference type="InterPro" id="IPR052162">
    <property type="entry name" value="Sensor_kinase/Photoreceptor"/>
</dbReference>
<feature type="domain" description="Histidine kinase" evidence="9">
    <location>
        <begin position="684"/>
        <end position="898"/>
    </location>
</feature>
<dbReference type="Pfam" id="PF00072">
    <property type="entry name" value="Response_reg"/>
    <property type="match status" value="1"/>
</dbReference>
<evidence type="ECO:0000313" key="13">
    <source>
        <dbReference type="EMBL" id="MFC6892155.1"/>
    </source>
</evidence>
<dbReference type="PROSITE" id="PS50110">
    <property type="entry name" value="RESPONSE_REGULATORY"/>
    <property type="match status" value="1"/>
</dbReference>
<evidence type="ECO:0000259" key="11">
    <source>
        <dbReference type="PROSITE" id="PS50112"/>
    </source>
</evidence>
<name>A0ABD5UUL6_9EURY</name>
<feature type="domain" description="Response regulatory" evidence="10">
    <location>
        <begin position="9"/>
        <end position="129"/>
    </location>
</feature>
<dbReference type="PROSITE" id="PS50109">
    <property type="entry name" value="HIS_KIN"/>
    <property type="match status" value="1"/>
</dbReference>
<dbReference type="InterPro" id="IPR036097">
    <property type="entry name" value="HisK_dim/P_sf"/>
</dbReference>
<keyword evidence="14" id="KW-1185">Reference proteome</keyword>
<sequence length="904" mass="102138">MTATIDTIDVLHVDDEPEFAELVATFLRRTDDRFAVRTVESAEEALDELDELDELDGVDCVVSDYDMPGRNGIELLETIREDDPQLPFILYTGKGSEEIASEAISAGVTDYLQKETGTEQYELLANRIENAVESARSRELLAERTRRLETLVDTLPGMVYRCRNESGWPMEIVDGEVAELTGHSADRIARNEVLWGEDVIHPADRESTWEAVQEGLSADGTFEITYRIVTEDGTTKWVWERGRGVYDDGTGEGSDDGLIALEGFITDVTERREREARLERTTARLEALFERSPDMIDVHTADGTIVDVNRRFREVFDQPKDELVGRKVWEIDREADPDELRAIWSGMDVGDRIELETEFRRPDGEPFPVRVHATRLPVDDGDRFLVISRDVSEQKDRMRELRELKDRLQLAVEGADLGVWDWDLRTDEVEFNDRWARMLGYSPAEIRSHIDAWERRVHPDDLERVEAALEAHIEGETAYYDTEHRMRTADGDWKWIRDIGRVVERDDAGDPVRAVGIHLDIDERKEYERELERKTEELAELTRQREQQYRTLFEEAPVMAVMTRSEEGRPIVEDCNQQFLETLGYDAEDVVGRDLAEFYTPDSREALLDGGGYERALRGEFTMEPREFSSADGEVVETLLRAVPLREVPDAPDASDTALAMYVDVTEREAVKRANERLEQFASIVSHDLRNPLNVAEGRLRLARETLDGDGKGADDHLEAVERAHDRMQSLIDDLLTLAREGDAVTETEPVDLGTVARECWETVETADASLEVNGETVVRADRTRLKQLFENLVRNAVEHGSTSPGSNAHGDAIEPGAEHDGPDLTISVGRMESGFYLEDDGTGIPEGEHDRVFEAGYSTNRSGTGFGLSIVERIAEAHGWEVRATESAAGGARFEITGVEFES</sequence>
<dbReference type="SMART" id="SM00448">
    <property type="entry name" value="REC"/>
    <property type="match status" value="1"/>
</dbReference>
<evidence type="ECO:0000256" key="6">
    <source>
        <dbReference type="PROSITE-ProRule" id="PRU00169"/>
    </source>
</evidence>
<dbReference type="PROSITE" id="PS50112">
    <property type="entry name" value="PAS"/>
    <property type="match status" value="4"/>
</dbReference>
<feature type="modified residue" description="4-aspartylphosphate" evidence="6">
    <location>
        <position position="64"/>
    </location>
</feature>
<keyword evidence="7" id="KW-0175">Coiled coil</keyword>
<reference evidence="13 14" key="1">
    <citation type="journal article" date="2019" name="Int. J. Syst. Evol. Microbiol.">
        <title>The Global Catalogue of Microorganisms (GCM) 10K type strain sequencing project: providing services to taxonomists for standard genome sequencing and annotation.</title>
        <authorList>
            <consortium name="The Broad Institute Genomics Platform"/>
            <consortium name="The Broad Institute Genome Sequencing Center for Infectious Disease"/>
            <person name="Wu L."/>
            <person name="Ma J."/>
        </authorList>
    </citation>
    <scope>NUCLEOTIDE SEQUENCE [LARGE SCALE GENOMIC DNA]</scope>
    <source>
        <strain evidence="13 14">SKJ47</strain>
    </source>
</reference>
<dbReference type="InterPro" id="IPR013655">
    <property type="entry name" value="PAS_fold_3"/>
</dbReference>
<feature type="coiled-coil region" evidence="7">
    <location>
        <begin position="517"/>
        <end position="551"/>
    </location>
</feature>
<evidence type="ECO:0000259" key="10">
    <source>
        <dbReference type="PROSITE" id="PS50110"/>
    </source>
</evidence>
<feature type="domain" description="PAS" evidence="11">
    <location>
        <begin position="281"/>
        <end position="339"/>
    </location>
</feature>
<dbReference type="PANTHER" id="PTHR43304:SF1">
    <property type="entry name" value="PAC DOMAIN-CONTAINING PROTEIN"/>
    <property type="match status" value="1"/>
</dbReference>
<dbReference type="InterPro" id="IPR011006">
    <property type="entry name" value="CheY-like_superfamily"/>
</dbReference>
<keyword evidence="3 6" id="KW-0597">Phosphoprotein</keyword>
<keyword evidence="5" id="KW-0418">Kinase</keyword>
<keyword evidence="4" id="KW-0808">Transferase</keyword>
<dbReference type="InterPro" id="IPR003661">
    <property type="entry name" value="HisK_dim/P_dom"/>
</dbReference>
<evidence type="ECO:0000256" key="5">
    <source>
        <dbReference type="ARBA" id="ARBA00022777"/>
    </source>
</evidence>
<accession>A0ABD5UUL6</accession>
<feature type="domain" description="PAC" evidence="12">
    <location>
        <begin position="353"/>
        <end position="403"/>
    </location>
</feature>
<dbReference type="Gene3D" id="3.30.450.20">
    <property type="entry name" value="PAS domain"/>
    <property type="match status" value="4"/>
</dbReference>
<dbReference type="Pfam" id="PF02518">
    <property type="entry name" value="HATPase_c"/>
    <property type="match status" value="1"/>
</dbReference>
<evidence type="ECO:0000256" key="7">
    <source>
        <dbReference type="SAM" id="Coils"/>
    </source>
</evidence>
<dbReference type="Pfam" id="PF00512">
    <property type="entry name" value="HisKA"/>
    <property type="match status" value="1"/>
</dbReference>
<dbReference type="Gene3D" id="3.30.565.10">
    <property type="entry name" value="Histidine kinase-like ATPase, C-terminal domain"/>
    <property type="match status" value="1"/>
</dbReference>
<dbReference type="CDD" id="cd00130">
    <property type="entry name" value="PAS"/>
    <property type="match status" value="3"/>
</dbReference>
<dbReference type="AlphaFoldDB" id="A0ABD5UUL6"/>
<evidence type="ECO:0000256" key="1">
    <source>
        <dbReference type="ARBA" id="ARBA00000085"/>
    </source>
</evidence>
<comment type="catalytic activity">
    <reaction evidence="1">
        <text>ATP + protein L-histidine = ADP + protein N-phospho-L-histidine.</text>
        <dbReference type="EC" id="2.7.13.3"/>
    </reaction>
</comment>
<dbReference type="Pfam" id="PF13426">
    <property type="entry name" value="PAS_9"/>
    <property type="match status" value="2"/>
</dbReference>
<feature type="region of interest" description="Disordered" evidence="8">
    <location>
        <begin position="799"/>
        <end position="823"/>
    </location>
</feature>
<evidence type="ECO:0000313" key="14">
    <source>
        <dbReference type="Proteomes" id="UP001596296"/>
    </source>
</evidence>
<feature type="domain" description="PAS" evidence="11">
    <location>
        <begin position="404"/>
        <end position="476"/>
    </location>
</feature>
<dbReference type="Gene3D" id="1.10.287.130">
    <property type="match status" value="1"/>
</dbReference>
<protein>
    <recommendedName>
        <fullName evidence="2">histidine kinase</fullName>
        <ecNumber evidence="2">2.7.13.3</ecNumber>
    </recommendedName>
</protein>
<dbReference type="RefSeq" id="WP_379741792.1">
    <property type="nucleotide sequence ID" value="NZ_JBHSVN010000001.1"/>
</dbReference>
<proteinExistence type="predicted"/>